<evidence type="ECO:0000313" key="2">
    <source>
        <dbReference type="Proteomes" id="UP001333996"/>
    </source>
</evidence>
<evidence type="ECO:0000313" key="1">
    <source>
        <dbReference type="EMBL" id="MED7826135.1"/>
    </source>
</evidence>
<keyword evidence="2" id="KW-1185">Reference proteome</keyword>
<sequence>MIYDGTMRKADGAPTTARLRDVLNRAGRVVIVEGSPDEADSAAVARIVVTGAQIVDLAQLLAIVDGGTGDRCLCNGWPTIMIYDVNGELIVCWTLHHQSALRGIGDCDADLRDGPALTEWLATQGLTGSREVQAELAAQDAEDERRRLRWLQAAPAGLRDAAVDVSAAPGRDLEAWSGRLRDAKARLATLVRHGYPDGIERIRVLLAWAGIPARESTGGLKWYDMAVQQQLLAEDPDLILAALATRPPSPAHLDGAAQLFASIEWTGAHGKQLPEPLRSMLIGHIEADGTDPMRFRMRHGYYGAERSA</sequence>
<proteinExistence type="predicted"/>
<gene>
    <name evidence="1" type="ORF">VXC91_30265</name>
</gene>
<organism evidence="1 2">
    <name type="scientific">Streptomyces chiangmaiensis</name>
    <dbReference type="NCBI Taxonomy" id="766497"/>
    <lineage>
        <taxon>Bacteria</taxon>
        <taxon>Bacillati</taxon>
        <taxon>Actinomycetota</taxon>
        <taxon>Actinomycetes</taxon>
        <taxon>Kitasatosporales</taxon>
        <taxon>Streptomycetaceae</taxon>
        <taxon>Streptomyces</taxon>
    </lineage>
</organism>
<dbReference type="EMBL" id="JAYWVC010000140">
    <property type="protein sequence ID" value="MED7826135.1"/>
    <property type="molecule type" value="Genomic_DNA"/>
</dbReference>
<dbReference type="RefSeq" id="WP_329510535.1">
    <property type="nucleotide sequence ID" value="NZ_BAAAYZ010000098.1"/>
</dbReference>
<accession>A0ABU7FQB6</accession>
<reference evidence="1" key="1">
    <citation type="submission" date="2024-01" db="EMBL/GenBank/DDBJ databases">
        <title>First draft genome sequence data of TA4-1, the type strain of Gram-positive actinobacterium Streptomyces chiangmaiensis.</title>
        <authorList>
            <person name="Yasawong M."/>
            <person name="Nantapong N."/>
        </authorList>
    </citation>
    <scope>NUCLEOTIDE SEQUENCE</scope>
    <source>
        <strain evidence="1">TA4-1</strain>
    </source>
</reference>
<name>A0ABU7FQB6_9ACTN</name>
<protein>
    <submittedName>
        <fullName evidence="1">Uncharacterized protein</fullName>
    </submittedName>
</protein>
<dbReference type="Proteomes" id="UP001333996">
    <property type="component" value="Unassembled WGS sequence"/>
</dbReference>
<comment type="caution">
    <text evidence="1">The sequence shown here is derived from an EMBL/GenBank/DDBJ whole genome shotgun (WGS) entry which is preliminary data.</text>
</comment>